<dbReference type="Pfam" id="PF00702">
    <property type="entry name" value="Hydrolase"/>
    <property type="match status" value="1"/>
</dbReference>
<accession>A0A511B297</accession>
<dbReference type="PANTHER" id="PTHR43316">
    <property type="entry name" value="HYDROLASE, HALOACID DELAHOGENASE-RELATED"/>
    <property type="match status" value="1"/>
</dbReference>
<comment type="caution">
    <text evidence="2">The sequence shown here is derived from an EMBL/GenBank/DDBJ whole genome shotgun (WGS) entry which is preliminary data.</text>
</comment>
<dbReference type="SFLD" id="SFLDS00003">
    <property type="entry name" value="Haloacid_Dehalogenase"/>
    <property type="match status" value="1"/>
</dbReference>
<sequence length="239" mass="26860">MMRRPKVLTFDVVGTLIDFETGMKNALLEILGPKGGTLDFEAFLTEYRALRNRPGKLLFPEDLAPIYLQLAGKFDLPTGNGEEKTFVESATSWPAFDDSVDAMKRLKKHFHLVAMTNARRWAFDGMDKTLDYPFFKGYTVNDSGCEKPDPQYFTYVLEQLAPEGYTKNDVLHVAQSQFHDIAIARELGYTVCWIERRKAVGGGFGGTVAVQKLTTPDYHYHTLAELADAADRGELVMMG</sequence>
<dbReference type="Proteomes" id="UP000321230">
    <property type="component" value="Unassembled WGS sequence"/>
</dbReference>
<evidence type="ECO:0000313" key="2">
    <source>
        <dbReference type="EMBL" id="GEK94589.1"/>
    </source>
</evidence>
<organism evidence="2 3">
    <name type="scientific">Gluconobacter wancherniae NBRC 103581</name>
    <dbReference type="NCBI Taxonomy" id="656744"/>
    <lineage>
        <taxon>Bacteria</taxon>
        <taxon>Pseudomonadati</taxon>
        <taxon>Pseudomonadota</taxon>
        <taxon>Alphaproteobacteria</taxon>
        <taxon>Acetobacterales</taxon>
        <taxon>Acetobacteraceae</taxon>
        <taxon>Gluconobacter</taxon>
    </lineage>
</organism>
<evidence type="ECO:0000313" key="3">
    <source>
        <dbReference type="Proteomes" id="UP000321230"/>
    </source>
</evidence>
<dbReference type="Gene3D" id="1.10.150.750">
    <property type="match status" value="1"/>
</dbReference>
<keyword evidence="1 2" id="KW-0378">Hydrolase</keyword>
<dbReference type="AlphaFoldDB" id="A0A511B297"/>
<dbReference type="RefSeq" id="WP_146798276.1">
    <property type="nucleotide sequence ID" value="NZ_BARC01000001.1"/>
</dbReference>
<name>A0A511B297_9PROT</name>
<dbReference type="OrthoDB" id="9785638at2"/>
<dbReference type="SUPFAM" id="SSF56784">
    <property type="entry name" value="HAD-like"/>
    <property type="match status" value="1"/>
</dbReference>
<dbReference type="SFLD" id="SFLDG01129">
    <property type="entry name" value="C1.5:_HAD__Beta-PGM__Phosphata"/>
    <property type="match status" value="1"/>
</dbReference>
<dbReference type="NCBIfam" id="TIGR01493">
    <property type="entry name" value="HAD-SF-IA-v2"/>
    <property type="match status" value="1"/>
</dbReference>
<dbReference type="PANTHER" id="PTHR43316:SF3">
    <property type="entry name" value="HALOACID DEHALOGENASE, TYPE II (AFU_ORTHOLOGUE AFUA_2G07750)-RELATED"/>
    <property type="match status" value="1"/>
</dbReference>
<proteinExistence type="predicted"/>
<dbReference type="InterPro" id="IPR036412">
    <property type="entry name" value="HAD-like_sf"/>
</dbReference>
<reference evidence="2 3" key="1">
    <citation type="submission" date="2019-07" db="EMBL/GenBank/DDBJ databases">
        <title>Whole genome shotgun sequence of Gluconobacter wancherniae NBRC 103581.</title>
        <authorList>
            <person name="Hosoyama A."/>
            <person name="Uohara A."/>
            <person name="Ohji S."/>
            <person name="Ichikawa N."/>
        </authorList>
    </citation>
    <scope>NUCLEOTIDE SEQUENCE [LARGE SCALE GENOMIC DNA]</scope>
    <source>
        <strain evidence="2 3">NBRC 103581</strain>
    </source>
</reference>
<dbReference type="InterPro" id="IPR006439">
    <property type="entry name" value="HAD-SF_hydro_IA"/>
</dbReference>
<dbReference type="EMBL" id="BJUZ01000004">
    <property type="protein sequence ID" value="GEK94589.1"/>
    <property type="molecule type" value="Genomic_DNA"/>
</dbReference>
<dbReference type="GO" id="GO:0016787">
    <property type="term" value="F:hydrolase activity"/>
    <property type="evidence" value="ECO:0007669"/>
    <property type="project" value="UniProtKB-KW"/>
</dbReference>
<evidence type="ECO:0000256" key="1">
    <source>
        <dbReference type="ARBA" id="ARBA00022801"/>
    </source>
</evidence>
<dbReference type="InterPro" id="IPR023214">
    <property type="entry name" value="HAD_sf"/>
</dbReference>
<keyword evidence="3" id="KW-1185">Reference proteome</keyword>
<protein>
    <submittedName>
        <fullName evidence="2">Hydrolase</fullName>
    </submittedName>
</protein>
<dbReference type="InterPro" id="IPR051540">
    <property type="entry name" value="S-2-haloacid_dehalogenase"/>
</dbReference>
<dbReference type="Gene3D" id="3.40.50.1000">
    <property type="entry name" value="HAD superfamily/HAD-like"/>
    <property type="match status" value="1"/>
</dbReference>
<gene>
    <name evidence="2" type="ORF">GWA01_23590</name>
</gene>